<gene>
    <name evidence="2" type="ORF">GETHOR_09980</name>
</gene>
<evidence type="ECO:0000313" key="2">
    <source>
        <dbReference type="EMBL" id="BDU68897.1"/>
    </source>
</evidence>
<dbReference type="Proteomes" id="UP001242010">
    <property type="component" value="Chromosome"/>
</dbReference>
<evidence type="ECO:0000256" key="1">
    <source>
        <dbReference type="SAM" id="Phobius"/>
    </source>
</evidence>
<protein>
    <recommendedName>
        <fullName evidence="4">Prepilin-type N-terminal cleavage/methylation domain-containing protein</fullName>
    </recommendedName>
</protein>
<keyword evidence="1" id="KW-0812">Transmembrane</keyword>
<dbReference type="EMBL" id="AP027079">
    <property type="protein sequence ID" value="BDU68897.1"/>
    <property type="molecule type" value="Genomic_DNA"/>
</dbReference>
<accession>A0ABN6UVX0</accession>
<evidence type="ECO:0008006" key="4">
    <source>
        <dbReference type="Google" id="ProtNLM"/>
    </source>
</evidence>
<dbReference type="InterPro" id="IPR012902">
    <property type="entry name" value="N_methyl_site"/>
</dbReference>
<name>A0ABN6UVX0_9BACT</name>
<dbReference type="Pfam" id="PF07963">
    <property type="entry name" value="N_methyl"/>
    <property type="match status" value="1"/>
</dbReference>
<keyword evidence="1" id="KW-1133">Transmembrane helix</keyword>
<dbReference type="InterPro" id="IPR045584">
    <property type="entry name" value="Pilin-like"/>
</dbReference>
<organism evidence="2 3">
    <name type="scientific">Geothrix oryzae</name>
    <dbReference type="NCBI Taxonomy" id="2927975"/>
    <lineage>
        <taxon>Bacteria</taxon>
        <taxon>Pseudomonadati</taxon>
        <taxon>Acidobacteriota</taxon>
        <taxon>Holophagae</taxon>
        <taxon>Holophagales</taxon>
        <taxon>Holophagaceae</taxon>
        <taxon>Geothrix</taxon>
    </lineage>
</organism>
<proteinExistence type="predicted"/>
<keyword evidence="1" id="KW-0472">Membrane</keyword>
<sequence>MASPHPSKGSSGYSMVEVLVVLAIIGVLSLAYASYRSDKNGPAVRGTINGIVSVLVDAKTLARGTGSTVTLTPSGTPPRAVLDYQSTSGSGAPGQYAHAADSNISRYCIVDLDGSSTAGSAAIASLKADLQSTKVNNTSIFGSTAWTQSLFDSSKPFFFNSNGTASADAFIAIVGSTEGVPLSDGPVGIILINASGNIYRYYRTNSSSAWVRL</sequence>
<dbReference type="SUPFAM" id="SSF54523">
    <property type="entry name" value="Pili subunits"/>
    <property type="match status" value="1"/>
</dbReference>
<reference evidence="3" key="1">
    <citation type="journal article" date="2023" name="Int. J. Syst. Evol. Microbiol.">
        <title>Mesoterricola silvestris gen. nov., sp. nov., Mesoterricola sediminis sp. nov., Geothrix oryzae sp. nov., Geothrix edaphica sp. nov., Geothrix rubra sp. nov., and Geothrix limicola sp. nov., six novel members of Acidobacteriota isolated from soils.</title>
        <authorList>
            <person name="Itoh H."/>
            <person name="Sugisawa Y."/>
            <person name="Mise K."/>
            <person name="Xu Z."/>
            <person name="Kuniyasu M."/>
            <person name="Ushijima N."/>
            <person name="Kawano K."/>
            <person name="Kobayashi E."/>
            <person name="Shiratori Y."/>
            <person name="Masuda Y."/>
            <person name="Senoo K."/>
        </authorList>
    </citation>
    <scope>NUCLEOTIDE SEQUENCE [LARGE SCALE GENOMIC DNA]</scope>
    <source>
        <strain evidence="3">Red222</strain>
    </source>
</reference>
<dbReference type="NCBIfam" id="TIGR02532">
    <property type="entry name" value="IV_pilin_GFxxxE"/>
    <property type="match status" value="1"/>
</dbReference>
<keyword evidence="3" id="KW-1185">Reference proteome</keyword>
<dbReference type="RefSeq" id="WP_286355533.1">
    <property type="nucleotide sequence ID" value="NZ_AP027079.1"/>
</dbReference>
<feature type="transmembrane region" description="Helical" evidence="1">
    <location>
        <begin position="12"/>
        <end position="35"/>
    </location>
</feature>
<evidence type="ECO:0000313" key="3">
    <source>
        <dbReference type="Proteomes" id="UP001242010"/>
    </source>
</evidence>